<dbReference type="PANTHER" id="PTHR35908:SF1">
    <property type="entry name" value="CONSERVED PROTEIN"/>
    <property type="match status" value="1"/>
</dbReference>
<reference evidence="2 3" key="1">
    <citation type="submission" date="2024-06" db="EMBL/GenBank/DDBJ databases">
        <title>The Natural Products Discovery Center: Release of the First 8490 Sequenced Strains for Exploring Actinobacteria Biosynthetic Diversity.</title>
        <authorList>
            <person name="Kalkreuter E."/>
            <person name="Kautsar S.A."/>
            <person name="Yang D."/>
            <person name="Bader C.D."/>
            <person name="Teijaro C.N."/>
            <person name="Fluegel L."/>
            <person name="Davis C.M."/>
            <person name="Simpson J.R."/>
            <person name="Lauterbach L."/>
            <person name="Steele A.D."/>
            <person name="Gui C."/>
            <person name="Meng S."/>
            <person name="Li G."/>
            <person name="Viehrig K."/>
            <person name="Ye F."/>
            <person name="Su P."/>
            <person name="Kiefer A.F."/>
            <person name="Nichols A."/>
            <person name="Cepeda A.J."/>
            <person name="Yan W."/>
            <person name="Fan B."/>
            <person name="Jiang Y."/>
            <person name="Adhikari A."/>
            <person name="Zheng C.-J."/>
            <person name="Schuster L."/>
            <person name="Cowan T.M."/>
            <person name="Smanski M.J."/>
            <person name="Chevrette M.G."/>
            <person name="De Carvalho L.P.S."/>
            <person name="Shen B."/>
        </authorList>
    </citation>
    <scope>NUCLEOTIDE SEQUENCE [LARGE SCALE GENOMIC DNA]</scope>
    <source>
        <strain evidence="2 3">NPDC038104</strain>
    </source>
</reference>
<accession>A0ABV2YL50</accession>
<dbReference type="EMBL" id="JBEZUR010000033">
    <property type="protein sequence ID" value="MEU3556460.1"/>
    <property type="molecule type" value="Genomic_DNA"/>
</dbReference>
<name>A0ABV2YL50_9ACTN</name>
<gene>
    <name evidence="2" type="ORF">AB0E65_19950</name>
</gene>
<sequence length="125" mass="13815">MIATLQCFVIDCPQPRELAAFYQELLGGEVDRKDPRWSTDQAWSTLHTPGGPVLAFQQAPDLRPPAWPDPSRPQQYHLDLGVPDLDAAEAKVLELGGTLLEAGDPGRGWRVYADPVGHPFCLVRE</sequence>
<dbReference type="Proteomes" id="UP001550850">
    <property type="component" value="Unassembled WGS sequence"/>
</dbReference>
<dbReference type="InterPro" id="IPR041581">
    <property type="entry name" value="Glyoxalase_6"/>
</dbReference>
<dbReference type="PANTHER" id="PTHR35908">
    <property type="entry name" value="HYPOTHETICAL FUSION PROTEIN"/>
    <property type="match status" value="1"/>
</dbReference>
<comment type="caution">
    <text evidence="2">The sequence shown here is derived from an EMBL/GenBank/DDBJ whole genome shotgun (WGS) entry which is preliminary data.</text>
</comment>
<evidence type="ECO:0000259" key="1">
    <source>
        <dbReference type="PROSITE" id="PS51819"/>
    </source>
</evidence>
<organism evidence="2 3">
    <name type="scientific">Streptomyces fragilis</name>
    <dbReference type="NCBI Taxonomy" id="67301"/>
    <lineage>
        <taxon>Bacteria</taxon>
        <taxon>Bacillati</taxon>
        <taxon>Actinomycetota</taxon>
        <taxon>Actinomycetes</taxon>
        <taxon>Kitasatosporales</taxon>
        <taxon>Streptomycetaceae</taxon>
        <taxon>Streptomyces</taxon>
    </lineage>
</organism>
<feature type="domain" description="VOC" evidence="1">
    <location>
        <begin position="4"/>
        <end position="125"/>
    </location>
</feature>
<dbReference type="PROSITE" id="PS51819">
    <property type="entry name" value="VOC"/>
    <property type="match status" value="1"/>
</dbReference>
<dbReference type="InterPro" id="IPR029068">
    <property type="entry name" value="Glyas_Bleomycin-R_OHBP_Dase"/>
</dbReference>
<protein>
    <submittedName>
        <fullName evidence="2">VOC family protein</fullName>
    </submittedName>
</protein>
<evidence type="ECO:0000313" key="2">
    <source>
        <dbReference type="EMBL" id="MEU3556460.1"/>
    </source>
</evidence>
<proteinExistence type="predicted"/>
<keyword evidence="3" id="KW-1185">Reference proteome</keyword>
<dbReference type="SUPFAM" id="SSF54593">
    <property type="entry name" value="Glyoxalase/Bleomycin resistance protein/Dihydroxybiphenyl dioxygenase"/>
    <property type="match status" value="1"/>
</dbReference>
<dbReference type="Pfam" id="PF18029">
    <property type="entry name" value="Glyoxalase_6"/>
    <property type="match status" value="1"/>
</dbReference>
<dbReference type="RefSeq" id="WP_108954938.1">
    <property type="nucleotide sequence ID" value="NZ_BEVZ01000004.1"/>
</dbReference>
<dbReference type="Gene3D" id="3.10.180.10">
    <property type="entry name" value="2,3-Dihydroxybiphenyl 1,2-Dioxygenase, domain 1"/>
    <property type="match status" value="1"/>
</dbReference>
<dbReference type="InterPro" id="IPR037523">
    <property type="entry name" value="VOC_core"/>
</dbReference>
<evidence type="ECO:0000313" key="3">
    <source>
        <dbReference type="Proteomes" id="UP001550850"/>
    </source>
</evidence>